<feature type="compositionally biased region" description="Polar residues" evidence="1">
    <location>
        <begin position="517"/>
        <end position="535"/>
    </location>
</feature>
<evidence type="ECO:0000313" key="4">
    <source>
        <dbReference type="Proteomes" id="UP001212152"/>
    </source>
</evidence>
<protein>
    <submittedName>
        <fullName evidence="3">Uncharacterized protein</fullName>
    </submittedName>
</protein>
<sequence>MSTYDIVAATPAEAKISELAATARQEEKKDPLWKRFNIPLLVLAPALILLALAAVVVPVSVVLSKSSHDVTDDLSQTYFADILSNTQEKVLRSTDPQLYALYAFGALPSTAKAMTNRYNLLAETELWQLMAQISIKYELDGTQCYTATWAPGVPQTPPATFDTTNITYINLGRKTRPPYSDTGVAVQDLSAHGAAAQWAIDQTSYSLVNETQWITNTTAPWNYTTYAANGYYWPILTAYPWDLTPSPTVQQLLLPNPKLEPYFSMSYNNQGLRGASISQVYTSADPSLNYACGATITVDSRWNALLIEAAGVNTANKILLLDNTDQLALVSTSNRNISFGQALEGTGSNETLSESLRSAVISKYGTYGGLAADPLLGTSFEAQVEGATWILLVDRVKFTSYDSDQLVVVLGVPRASIFSRIDSAQKKSLGVAVGLSIGIGILMALLFAVIVTPLRRLAHAMGLLTNMDFASLHKGTILEEKSAITEIRNVQRTFSTMVKAFAGGIKKNRDLQGVGKQGSNSQNKSGSATASSANVLSPAAQKRATREFV</sequence>
<dbReference type="EMBL" id="JADGJQ010000039">
    <property type="protein sequence ID" value="KAJ3176629.1"/>
    <property type="molecule type" value="Genomic_DNA"/>
</dbReference>
<dbReference type="AlphaFoldDB" id="A0AAD5XQ27"/>
<evidence type="ECO:0000256" key="2">
    <source>
        <dbReference type="SAM" id="Phobius"/>
    </source>
</evidence>
<evidence type="ECO:0000256" key="1">
    <source>
        <dbReference type="SAM" id="MobiDB-lite"/>
    </source>
</evidence>
<evidence type="ECO:0000313" key="3">
    <source>
        <dbReference type="EMBL" id="KAJ3176629.1"/>
    </source>
</evidence>
<keyword evidence="2" id="KW-0472">Membrane</keyword>
<feature type="region of interest" description="Disordered" evidence="1">
    <location>
        <begin position="511"/>
        <end position="549"/>
    </location>
</feature>
<dbReference type="Proteomes" id="UP001212152">
    <property type="component" value="Unassembled WGS sequence"/>
</dbReference>
<feature type="transmembrane region" description="Helical" evidence="2">
    <location>
        <begin position="429"/>
        <end position="451"/>
    </location>
</feature>
<name>A0AAD5XQ27_9FUNG</name>
<organism evidence="3 4">
    <name type="scientific">Geranomyces variabilis</name>
    <dbReference type="NCBI Taxonomy" id="109894"/>
    <lineage>
        <taxon>Eukaryota</taxon>
        <taxon>Fungi</taxon>
        <taxon>Fungi incertae sedis</taxon>
        <taxon>Chytridiomycota</taxon>
        <taxon>Chytridiomycota incertae sedis</taxon>
        <taxon>Chytridiomycetes</taxon>
        <taxon>Spizellomycetales</taxon>
        <taxon>Powellomycetaceae</taxon>
        <taxon>Geranomyces</taxon>
    </lineage>
</organism>
<comment type="caution">
    <text evidence="3">The sequence shown here is derived from an EMBL/GenBank/DDBJ whole genome shotgun (WGS) entry which is preliminary data.</text>
</comment>
<gene>
    <name evidence="3" type="ORF">HDU87_004957</name>
</gene>
<keyword evidence="4" id="KW-1185">Reference proteome</keyword>
<accession>A0AAD5XQ27</accession>
<keyword evidence="2" id="KW-0812">Transmembrane</keyword>
<reference evidence="3" key="1">
    <citation type="submission" date="2020-05" db="EMBL/GenBank/DDBJ databases">
        <title>Phylogenomic resolution of chytrid fungi.</title>
        <authorList>
            <person name="Stajich J.E."/>
            <person name="Amses K."/>
            <person name="Simmons R."/>
            <person name="Seto K."/>
            <person name="Myers J."/>
            <person name="Bonds A."/>
            <person name="Quandt C.A."/>
            <person name="Barry K."/>
            <person name="Liu P."/>
            <person name="Grigoriev I."/>
            <person name="Longcore J.E."/>
            <person name="James T.Y."/>
        </authorList>
    </citation>
    <scope>NUCLEOTIDE SEQUENCE</scope>
    <source>
        <strain evidence="3">JEL0379</strain>
    </source>
</reference>
<proteinExistence type="predicted"/>
<feature type="transmembrane region" description="Helical" evidence="2">
    <location>
        <begin position="38"/>
        <end position="63"/>
    </location>
</feature>
<keyword evidence="2" id="KW-1133">Transmembrane helix</keyword>